<gene>
    <name evidence="3" type="ORF">CPB84DRAFT_1753339</name>
</gene>
<accession>A0A9P5TGT4</accession>
<comment type="caution">
    <text evidence="3">The sequence shown here is derived from an EMBL/GenBank/DDBJ whole genome shotgun (WGS) entry which is preliminary data.</text>
</comment>
<dbReference type="Proteomes" id="UP000724874">
    <property type="component" value="Unassembled WGS sequence"/>
</dbReference>
<organism evidence="3 4">
    <name type="scientific">Gymnopilus junonius</name>
    <name type="common">Spectacular rustgill mushroom</name>
    <name type="synonym">Gymnopilus spectabilis subsp. junonius</name>
    <dbReference type="NCBI Taxonomy" id="109634"/>
    <lineage>
        <taxon>Eukaryota</taxon>
        <taxon>Fungi</taxon>
        <taxon>Dikarya</taxon>
        <taxon>Basidiomycota</taxon>
        <taxon>Agaricomycotina</taxon>
        <taxon>Agaricomycetes</taxon>
        <taxon>Agaricomycetidae</taxon>
        <taxon>Agaricales</taxon>
        <taxon>Agaricineae</taxon>
        <taxon>Hymenogastraceae</taxon>
        <taxon>Gymnopilus</taxon>
    </lineage>
</organism>
<proteinExistence type="predicted"/>
<dbReference type="EMBL" id="JADNYJ010000244">
    <property type="protein sequence ID" value="KAF8873201.1"/>
    <property type="molecule type" value="Genomic_DNA"/>
</dbReference>
<dbReference type="AlphaFoldDB" id="A0A9P5TGT4"/>
<name>A0A9P5TGT4_GYMJU</name>
<feature type="coiled-coil region" evidence="1">
    <location>
        <begin position="84"/>
        <end position="119"/>
    </location>
</feature>
<evidence type="ECO:0000313" key="4">
    <source>
        <dbReference type="Proteomes" id="UP000724874"/>
    </source>
</evidence>
<keyword evidence="4" id="KW-1185">Reference proteome</keyword>
<evidence type="ECO:0000313" key="3">
    <source>
        <dbReference type="EMBL" id="KAF8873201.1"/>
    </source>
</evidence>
<sequence>MRVTNSTLRDAFVTQSHRSKAKPLRRNFDFSRTAGNSEGDRRLLNHRRGLLEGFKTRILTWIGADGGGCRYDVYLGLQVDAQDILKHENREKEKRRTLKREQEAKCEEEEEAIRVAGAEYGDESTTINSDSKGSLSEWSAHSSCGPKFQGSRSPARRVMRLHASKIQLEFPISPTVGII</sequence>
<keyword evidence="1" id="KW-0175">Coiled coil</keyword>
<protein>
    <submittedName>
        <fullName evidence="3">Uncharacterized protein</fullName>
    </submittedName>
</protein>
<feature type="compositionally biased region" description="Polar residues" evidence="2">
    <location>
        <begin position="123"/>
        <end position="142"/>
    </location>
</feature>
<evidence type="ECO:0000256" key="2">
    <source>
        <dbReference type="SAM" id="MobiDB-lite"/>
    </source>
</evidence>
<reference evidence="3" key="1">
    <citation type="submission" date="2020-11" db="EMBL/GenBank/DDBJ databases">
        <authorList>
            <consortium name="DOE Joint Genome Institute"/>
            <person name="Ahrendt S."/>
            <person name="Riley R."/>
            <person name="Andreopoulos W."/>
            <person name="LaButti K."/>
            <person name="Pangilinan J."/>
            <person name="Ruiz-duenas F.J."/>
            <person name="Barrasa J.M."/>
            <person name="Sanchez-Garcia M."/>
            <person name="Camarero S."/>
            <person name="Miyauchi S."/>
            <person name="Serrano A."/>
            <person name="Linde D."/>
            <person name="Babiker R."/>
            <person name="Drula E."/>
            <person name="Ayuso-Fernandez I."/>
            <person name="Pacheco R."/>
            <person name="Padilla G."/>
            <person name="Ferreira P."/>
            <person name="Barriuso J."/>
            <person name="Kellner H."/>
            <person name="Castanera R."/>
            <person name="Alfaro M."/>
            <person name="Ramirez L."/>
            <person name="Pisabarro A.G."/>
            <person name="Kuo A."/>
            <person name="Tritt A."/>
            <person name="Lipzen A."/>
            <person name="He G."/>
            <person name="Yan M."/>
            <person name="Ng V."/>
            <person name="Cullen D."/>
            <person name="Martin F."/>
            <person name="Rosso M.-N."/>
            <person name="Henrissat B."/>
            <person name="Hibbett D."/>
            <person name="Martinez A.T."/>
            <person name="Grigoriev I.V."/>
        </authorList>
    </citation>
    <scope>NUCLEOTIDE SEQUENCE</scope>
    <source>
        <strain evidence="3">AH 44721</strain>
    </source>
</reference>
<feature type="region of interest" description="Disordered" evidence="2">
    <location>
        <begin position="122"/>
        <end position="151"/>
    </location>
</feature>
<evidence type="ECO:0000256" key="1">
    <source>
        <dbReference type="SAM" id="Coils"/>
    </source>
</evidence>